<accession>A0A4S9BNQ2</accession>
<dbReference type="InterPro" id="IPR011042">
    <property type="entry name" value="6-blade_b-propeller_TolB-like"/>
</dbReference>
<organism evidence="3 4">
    <name type="scientific">Aureobasidium pullulans</name>
    <name type="common">Black yeast</name>
    <name type="synonym">Pullularia pullulans</name>
    <dbReference type="NCBI Taxonomy" id="5580"/>
    <lineage>
        <taxon>Eukaryota</taxon>
        <taxon>Fungi</taxon>
        <taxon>Dikarya</taxon>
        <taxon>Ascomycota</taxon>
        <taxon>Pezizomycotina</taxon>
        <taxon>Dothideomycetes</taxon>
        <taxon>Dothideomycetidae</taxon>
        <taxon>Dothideales</taxon>
        <taxon>Saccotheciaceae</taxon>
        <taxon>Aureobasidium</taxon>
    </lineage>
</organism>
<feature type="chain" id="PRO_5020526216" evidence="1">
    <location>
        <begin position="24"/>
        <end position="406"/>
    </location>
</feature>
<reference evidence="3 4" key="1">
    <citation type="submission" date="2018-10" db="EMBL/GenBank/DDBJ databases">
        <title>Fifty Aureobasidium pullulans genomes reveal a recombining polyextremotolerant generalist.</title>
        <authorList>
            <person name="Gostincar C."/>
            <person name="Turk M."/>
            <person name="Zajc J."/>
            <person name="Gunde-Cimerman N."/>
        </authorList>
    </citation>
    <scope>NUCLEOTIDE SEQUENCE [LARGE SCALE GENOMIC DNA]</scope>
    <source>
        <strain evidence="3 4">EXF-10507</strain>
    </source>
</reference>
<sequence length="406" mass="44453">MVQMWPSITASLAAMALLQHTAAASSNASVVSIPAQYTYLLPGNFTGDPIYSFANGTSTTEPSVNNLLADAAQAPFISFDQEFLDLLGPNPTPHLIEQRSSNFAGEAGVWIKERGEVWYTTWINDGPTHIEILNLTDNSIRRPNISEPIENPNGGFYHQGLVYFTSLRVMTDISSSGGVVSVDPETGHVEQVLNSYMGLKFDSIDDVAWVTQPGTNKSYMYITILPFTILGDSPLPVDRLPQGIWRFDPQEQVLLPVISRTDLPVANGVRPSPDQKHLYVTDFGGDGHAAAWGLPAQVGSPSVYKYDLDDEMYPVNRRVIASARMQAPDGVRVDNKGRLWTGEGEGVVVRNRHGKVIGIFNAQYFTRDAVNVAVVQFALAGDDLTILGQDKLWRVKLAEMVVTVSS</sequence>
<keyword evidence="1" id="KW-0732">Signal</keyword>
<feature type="domain" description="SMP-30/Gluconolactonase/LRE-like region" evidence="2">
    <location>
        <begin position="235"/>
        <end position="359"/>
    </location>
</feature>
<dbReference type="AlphaFoldDB" id="A0A4S9BNQ2"/>
<evidence type="ECO:0000256" key="1">
    <source>
        <dbReference type="SAM" id="SignalP"/>
    </source>
</evidence>
<protein>
    <submittedName>
        <fullName evidence="3">Calcium-dependent phosphotriesterase</fullName>
    </submittedName>
</protein>
<dbReference type="SUPFAM" id="SSF63829">
    <property type="entry name" value="Calcium-dependent phosphotriesterase"/>
    <property type="match status" value="1"/>
</dbReference>
<feature type="signal peptide" evidence="1">
    <location>
        <begin position="1"/>
        <end position="23"/>
    </location>
</feature>
<dbReference type="Gene3D" id="2.120.10.30">
    <property type="entry name" value="TolB, C-terminal domain"/>
    <property type="match status" value="1"/>
</dbReference>
<dbReference type="PANTHER" id="PTHR47064">
    <property type="entry name" value="PUTATIVE (AFU_ORTHOLOGUE AFUA_1G08990)-RELATED"/>
    <property type="match status" value="1"/>
</dbReference>
<dbReference type="Proteomes" id="UP000304928">
    <property type="component" value="Unassembled WGS sequence"/>
</dbReference>
<proteinExistence type="predicted"/>
<evidence type="ECO:0000313" key="4">
    <source>
        <dbReference type="Proteomes" id="UP000304928"/>
    </source>
</evidence>
<dbReference type="EMBL" id="QZAR01000013">
    <property type="protein sequence ID" value="THW95260.1"/>
    <property type="molecule type" value="Genomic_DNA"/>
</dbReference>
<evidence type="ECO:0000313" key="3">
    <source>
        <dbReference type="EMBL" id="THW95260.1"/>
    </source>
</evidence>
<dbReference type="PANTHER" id="PTHR47064:SF2">
    <property type="entry name" value="SMP-30_GLUCONOLACTONASE_LRE-LIKE REGION DOMAIN-CONTAINING PROTEIN-RELATED"/>
    <property type="match status" value="1"/>
</dbReference>
<comment type="caution">
    <text evidence="3">The sequence shown here is derived from an EMBL/GenBank/DDBJ whole genome shotgun (WGS) entry which is preliminary data.</text>
</comment>
<name>A0A4S9BNQ2_AURPU</name>
<dbReference type="InterPro" id="IPR052988">
    <property type="entry name" value="Oryzine_lactonohydrolase"/>
</dbReference>
<gene>
    <name evidence="3" type="ORF">D6D15_01550</name>
</gene>
<evidence type="ECO:0000259" key="2">
    <source>
        <dbReference type="Pfam" id="PF08450"/>
    </source>
</evidence>
<dbReference type="InterPro" id="IPR013658">
    <property type="entry name" value="SGL"/>
</dbReference>
<dbReference type="Pfam" id="PF08450">
    <property type="entry name" value="SGL"/>
    <property type="match status" value="1"/>
</dbReference>